<sequence>MAYWWEVIEEPKTLKAALELLTAIRTNQVLRNTICDVFSVYSGSSCNLDVECQRHPFHKLLDAATELRTRIIGPINSRCYGKYEVIYGCSTKTTGCNGTLRACSKNVRNQGCDSDECMENIHAFAEKVFIILLRVLLKLSITLKALFEKINLDGRLLYQRCDYEKGDLYKWFTGCGECHKSHNCPFIGKYQLPTGFTKDDMKCKDAGWQIESVLKTLVGKGGSLLELAAIMRRIKPKDIYYANYISSEDLARTESRCTCEPLTNDVTRTNGRGAASGRSRRSITNTPDIGSRRGIGKKPNIKETGNSKSRKRREVSETASVKKKNQTEATPVVTSVSKLSESSVDTTGPAVPPPNPTHQSELPGALSYTEAGGYSQNGILFFNKPNSSSSYNGHFTPQMQESTQPETTACVFSSVPPVPAAVGAVLACVGVGAAYVFNLGGFKTMVHSLF</sequence>
<dbReference type="EMBL" id="BPLF01000006">
    <property type="protein sequence ID" value="GIX66181.1"/>
    <property type="molecule type" value="Genomic_DNA"/>
</dbReference>
<feature type="region of interest" description="Disordered" evidence="1">
    <location>
        <begin position="262"/>
        <end position="360"/>
    </location>
</feature>
<name>A0AAV4M143_BABCB</name>
<proteinExistence type="predicted"/>
<accession>A0AAV4M143</accession>
<evidence type="ECO:0000313" key="3">
    <source>
        <dbReference type="EMBL" id="GIX66181.1"/>
    </source>
</evidence>
<dbReference type="RefSeq" id="XP_067718250.1">
    <property type="nucleotide sequence ID" value="XM_067862149.1"/>
</dbReference>
<feature type="compositionally biased region" description="Polar residues" evidence="1">
    <location>
        <begin position="327"/>
        <end position="346"/>
    </location>
</feature>
<comment type="caution">
    <text evidence="3">The sequence shown here is derived from an EMBL/GenBank/DDBJ whole genome shotgun (WGS) entry which is preliminary data.</text>
</comment>
<protein>
    <submittedName>
        <fullName evidence="3">GTPase-activating protein gyp7</fullName>
    </submittedName>
</protein>
<keyword evidence="4" id="KW-1185">Reference proteome</keyword>
<keyword evidence="2" id="KW-1133">Transmembrane helix</keyword>
<organism evidence="3 4">
    <name type="scientific">Babesia caballi</name>
    <dbReference type="NCBI Taxonomy" id="5871"/>
    <lineage>
        <taxon>Eukaryota</taxon>
        <taxon>Sar</taxon>
        <taxon>Alveolata</taxon>
        <taxon>Apicomplexa</taxon>
        <taxon>Aconoidasida</taxon>
        <taxon>Piroplasmida</taxon>
        <taxon>Babesiidae</taxon>
        <taxon>Babesia</taxon>
    </lineage>
</organism>
<dbReference type="GeneID" id="94197662"/>
<reference evidence="3 4" key="1">
    <citation type="submission" date="2021-06" db="EMBL/GenBank/DDBJ databases">
        <title>Genome sequence of Babesia caballi.</title>
        <authorList>
            <person name="Yamagishi J."/>
            <person name="Kidaka T."/>
            <person name="Ochi A."/>
        </authorList>
    </citation>
    <scope>NUCLEOTIDE SEQUENCE [LARGE SCALE GENOMIC DNA]</scope>
    <source>
        <strain evidence="3">USDA-D6B2</strain>
    </source>
</reference>
<gene>
    <name evidence="3" type="ORF">BcabD6B2_56170</name>
</gene>
<evidence type="ECO:0000256" key="1">
    <source>
        <dbReference type="SAM" id="MobiDB-lite"/>
    </source>
</evidence>
<dbReference type="Proteomes" id="UP001497744">
    <property type="component" value="Unassembled WGS sequence"/>
</dbReference>
<feature type="transmembrane region" description="Helical" evidence="2">
    <location>
        <begin position="418"/>
        <end position="437"/>
    </location>
</feature>
<keyword evidence="2" id="KW-0472">Membrane</keyword>
<evidence type="ECO:0000256" key="2">
    <source>
        <dbReference type="SAM" id="Phobius"/>
    </source>
</evidence>
<evidence type="ECO:0000313" key="4">
    <source>
        <dbReference type="Proteomes" id="UP001497744"/>
    </source>
</evidence>
<dbReference type="AlphaFoldDB" id="A0AAV4M143"/>
<keyword evidence="2" id="KW-0812">Transmembrane</keyword>